<name>A0A838CS15_9BACI</name>
<dbReference type="PROSITE" id="PS51257">
    <property type="entry name" value="PROKAR_LIPOPROTEIN"/>
    <property type="match status" value="1"/>
</dbReference>
<keyword evidence="2" id="KW-1185">Reference proteome</keyword>
<dbReference type="RefSeq" id="WP_181471922.1">
    <property type="nucleotide sequence ID" value="NZ_JACEFG010000002.1"/>
</dbReference>
<sequence>MKRIVTVLILSLVIVGCSSEKEKVIEELKPKEEGRYAISIFTNKNPSNTEYYEKAMEIMGSQKKSKFISVNFRYNNENNSEYKYDDVFNIENHPLFMVLDNSGIQLKTYKLNELEEFFTE</sequence>
<evidence type="ECO:0000313" key="2">
    <source>
        <dbReference type="Proteomes" id="UP000571017"/>
    </source>
</evidence>
<reference evidence="1 2" key="1">
    <citation type="journal article" date="2004" name="Extremophiles">
        <title>Halobacillus locisalis sp. nov., a halophilic bacterium isolated from a marine solar saltern of the Yellow Sea in Korea.</title>
        <authorList>
            <person name="Yoon J.H."/>
            <person name="Kang K.H."/>
            <person name="Oh T.K."/>
            <person name="Park Y.H."/>
        </authorList>
    </citation>
    <scope>NUCLEOTIDE SEQUENCE [LARGE SCALE GENOMIC DNA]</scope>
    <source>
        <strain evidence="1 2">KCTC 3788</strain>
    </source>
</reference>
<gene>
    <name evidence="1" type="ORF">H0266_08175</name>
</gene>
<protein>
    <submittedName>
        <fullName evidence="1">Uncharacterized protein</fullName>
    </submittedName>
</protein>
<accession>A0A838CS15</accession>
<dbReference type="Proteomes" id="UP000571017">
    <property type="component" value="Unassembled WGS sequence"/>
</dbReference>
<organism evidence="1 2">
    <name type="scientific">Halobacillus locisalis</name>
    <dbReference type="NCBI Taxonomy" id="220753"/>
    <lineage>
        <taxon>Bacteria</taxon>
        <taxon>Bacillati</taxon>
        <taxon>Bacillota</taxon>
        <taxon>Bacilli</taxon>
        <taxon>Bacillales</taxon>
        <taxon>Bacillaceae</taxon>
        <taxon>Halobacillus</taxon>
    </lineage>
</organism>
<proteinExistence type="predicted"/>
<evidence type="ECO:0000313" key="1">
    <source>
        <dbReference type="EMBL" id="MBA2174867.1"/>
    </source>
</evidence>
<dbReference type="AlphaFoldDB" id="A0A838CS15"/>
<dbReference type="EMBL" id="JACEFG010000002">
    <property type="protein sequence ID" value="MBA2174867.1"/>
    <property type="molecule type" value="Genomic_DNA"/>
</dbReference>
<comment type="caution">
    <text evidence="1">The sequence shown here is derived from an EMBL/GenBank/DDBJ whole genome shotgun (WGS) entry which is preliminary data.</text>
</comment>